<keyword evidence="1" id="KW-0547">Nucleotide-binding</keyword>
<dbReference type="SUPFAM" id="SSF52540">
    <property type="entry name" value="P-loop containing nucleoside triphosphate hydrolases"/>
    <property type="match status" value="1"/>
</dbReference>
<dbReference type="SMART" id="SM00175">
    <property type="entry name" value="RAB"/>
    <property type="match status" value="1"/>
</dbReference>
<name>A0A9W2YJQ0_BIOGL</name>
<dbReference type="PRINTS" id="PR00449">
    <property type="entry name" value="RASTRNSFRMNG"/>
</dbReference>
<dbReference type="FunFam" id="3.40.50.300:FF:001447">
    <property type="entry name" value="Ras-related protein Rab-1B"/>
    <property type="match status" value="1"/>
</dbReference>
<dbReference type="InterPro" id="IPR027417">
    <property type="entry name" value="P-loop_NTPase"/>
</dbReference>
<dbReference type="Proteomes" id="UP001165740">
    <property type="component" value="Chromosome 12"/>
</dbReference>
<dbReference type="Gene3D" id="3.40.50.300">
    <property type="entry name" value="P-loop containing nucleotide triphosphate hydrolases"/>
    <property type="match status" value="1"/>
</dbReference>
<organism evidence="3 4">
    <name type="scientific">Biomphalaria glabrata</name>
    <name type="common">Bloodfluke planorb</name>
    <name type="synonym">Freshwater snail</name>
    <dbReference type="NCBI Taxonomy" id="6526"/>
    <lineage>
        <taxon>Eukaryota</taxon>
        <taxon>Metazoa</taxon>
        <taxon>Spiralia</taxon>
        <taxon>Lophotrochozoa</taxon>
        <taxon>Mollusca</taxon>
        <taxon>Gastropoda</taxon>
        <taxon>Heterobranchia</taxon>
        <taxon>Euthyneura</taxon>
        <taxon>Panpulmonata</taxon>
        <taxon>Hygrophila</taxon>
        <taxon>Lymnaeoidea</taxon>
        <taxon>Planorbidae</taxon>
        <taxon>Biomphalaria</taxon>
    </lineage>
</organism>
<dbReference type="OMA" id="RVLIRIM"/>
<accession>A0A9W2YJQ0</accession>
<dbReference type="AlphaFoldDB" id="A0A9W2YJQ0"/>
<dbReference type="InterPro" id="IPR005225">
    <property type="entry name" value="Small_GTP-bd"/>
</dbReference>
<dbReference type="PROSITE" id="PS51419">
    <property type="entry name" value="RAB"/>
    <property type="match status" value="1"/>
</dbReference>
<evidence type="ECO:0000313" key="3">
    <source>
        <dbReference type="Proteomes" id="UP001165740"/>
    </source>
</evidence>
<dbReference type="CDD" id="cd00154">
    <property type="entry name" value="Rab"/>
    <property type="match status" value="1"/>
</dbReference>
<dbReference type="GO" id="GO:0005525">
    <property type="term" value="F:GTP binding"/>
    <property type="evidence" value="ECO:0007669"/>
    <property type="project" value="UniProtKB-KW"/>
</dbReference>
<dbReference type="Pfam" id="PF00071">
    <property type="entry name" value="Ras"/>
    <property type="match status" value="1"/>
</dbReference>
<dbReference type="OrthoDB" id="10027888at2759"/>
<dbReference type="NCBIfam" id="TIGR00231">
    <property type="entry name" value="small_GTP"/>
    <property type="match status" value="1"/>
</dbReference>
<keyword evidence="2" id="KW-0342">GTP-binding</keyword>
<dbReference type="InterPro" id="IPR050227">
    <property type="entry name" value="Rab"/>
</dbReference>
<evidence type="ECO:0000256" key="2">
    <source>
        <dbReference type="ARBA" id="ARBA00023134"/>
    </source>
</evidence>
<dbReference type="RefSeq" id="XP_055862974.1">
    <property type="nucleotide sequence ID" value="XM_056006999.1"/>
</dbReference>
<evidence type="ECO:0000313" key="4">
    <source>
        <dbReference type="RefSeq" id="XP_055862974.1"/>
    </source>
</evidence>
<dbReference type="InterPro" id="IPR001806">
    <property type="entry name" value="Small_GTPase"/>
</dbReference>
<protein>
    <submittedName>
        <fullName evidence="4">Uncharacterized protein LOC106061372</fullName>
    </submittedName>
</protein>
<sequence length="230" mass="26350">MSCRYTPNANMSTSTRFDYTIKIILLGDHSVGKSSLLTHLAGIQDAKDMSYRCLNYRPNSHVELAMWKNGKRVLVRIVDTGGQERFRSITASFYRGTQGCLLMFDAEKIDSFRHVYTWHADLETYTNKHPMSTFLVGVNTQSQSKEVTTEQAERLATQLEMQFHELFLNKKSNAVDIIHAMLDKIIIHASRLPSLTIDLIPQQIRPLFADQARRSTILDQSEKKIFQCSC</sequence>
<evidence type="ECO:0000256" key="1">
    <source>
        <dbReference type="ARBA" id="ARBA00022741"/>
    </source>
</evidence>
<dbReference type="PANTHER" id="PTHR47977">
    <property type="entry name" value="RAS-RELATED PROTEIN RAB"/>
    <property type="match status" value="1"/>
</dbReference>
<proteinExistence type="predicted"/>
<dbReference type="SMART" id="SM00173">
    <property type="entry name" value="RAS"/>
    <property type="match status" value="1"/>
</dbReference>
<dbReference type="GeneID" id="106061372"/>
<reference evidence="4" key="1">
    <citation type="submission" date="2025-08" db="UniProtKB">
        <authorList>
            <consortium name="RefSeq"/>
        </authorList>
    </citation>
    <scope>IDENTIFICATION</scope>
</reference>
<gene>
    <name evidence="4" type="primary">LOC106061372</name>
</gene>
<dbReference type="GO" id="GO:0003924">
    <property type="term" value="F:GTPase activity"/>
    <property type="evidence" value="ECO:0007669"/>
    <property type="project" value="InterPro"/>
</dbReference>
<keyword evidence="3" id="KW-1185">Reference proteome</keyword>